<name>A0A369JKR7_HYPMA</name>
<dbReference type="OrthoDB" id="431169at2759"/>
<dbReference type="EMBL" id="LUEZ02000071">
    <property type="protein sequence ID" value="RDB19994.1"/>
    <property type="molecule type" value="Genomic_DNA"/>
</dbReference>
<feature type="region of interest" description="Disordered" evidence="3">
    <location>
        <begin position="196"/>
        <end position="276"/>
    </location>
</feature>
<dbReference type="GO" id="GO:0003723">
    <property type="term" value="F:RNA binding"/>
    <property type="evidence" value="ECO:0007669"/>
    <property type="project" value="UniProtKB-UniRule"/>
</dbReference>
<evidence type="ECO:0000256" key="4">
    <source>
        <dbReference type="SAM" id="Phobius"/>
    </source>
</evidence>
<dbReference type="Proteomes" id="UP000076154">
    <property type="component" value="Unassembled WGS sequence"/>
</dbReference>
<dbReference type="AlphaFoldDB" id="A0A369JKR7"/>
<dbReference type="InParanoid" id="A0A369JKR7"/>
<feature type="compositionally biased region" description="Low complexity" evidence="3">
    <location>
        <begin position="808"/>
        <end position="817"/>
    </location>
</feature>
<sequence>MAMVRFRHPKLGTIRLSFTYPLSIAHNFELIVQHDAHRFFCTLVVVALSILTSPPLIPVAAGLLPARRCRCIFPATFASISVLRALNRRRVHSRTPQPPGCVYSLTDEDYINKSLLESLDAQADAEPVSSSDPEQVPVPSYGSTSNSSSGGGSPSVPYHIAMHAHQQALAHPDSPVEHLNHQHIHPQDPIYAPQNMYTSPSVPDSAPHIHPDFASDHDARKFHSQQQQKLDGFSNQYRSTFSSYPNTTRPRNQTARSGLPPPNQYREPTSYYPTSAADVFPSSMTSPVQSHMQAFEHRPVYDFSGGQVNLNGNAPKSYFELYNPAPTMLPPHHINGTKPQQQSQHTAYSAPFPSGPHLSSQTPYGPHVPAAAAAPSAINGTSANTPGASTAQPNVSSTNAPNPAGSNEEISTIFVVGFPEDMQEREFQNMFTFSPDFEAATLKIPNKEYTAYGGIGGPGGSAGLRSGGAAGGFGPYGANDPYNVVTVNQGGVVVDAAGREGTITSWPATVPGDDLTGGHFTGGAAGGGQNMAPRKQIIGFAKFKTRDAALLARDGLQGRRVDIDKGAVLKAEMAKKNLHTKRGVGPVPGGTATAPTPGVPGAGGLQQALMNAGIGAGISEPFNVGGNEMIGMRERELGALRAMGLGADAGRLSQWRDHQDQLHSAGTNGMSVSDREDEERRLGLINAMGGLSFGSATRGPRERAEDDERERRRKDMRLRAGNSTAYDAFHSVPSGPVATPALGTTGTSRHMTNINGNGLLSPTEDDVGGTSPMMTNAFANPHAIGFSQGQHEELPGPWDNVRTRSTHPRSSSQRSFSPPLPVNGSSNPFFDEAPRSLSPNSEQHQQHLQFLDQSRRDPRINEQYATSRMAPSESSASSVVGGSTGRSTGSASDVGRADSEMARALGGLDVNTDDGKTSPQLPSPASGASSRNGVDQNPPINTLYVGNLPTAPPPSGFPQDHLEESLRELFSARAGFRRLCFRHKSNGPMCFVEFEDVAYATKALNDLYGNTLKGLVKGGIRLSYSKNPLGVRTPTSAGSGPSLQQQQLQSNTVTNSPNPSYPSTFAPDFQSRSSEEQQRAAPATLRRDMIVTSPPPGLQLASDLHASSPPPPRFYPSSSSGSGFGGTSGTMTMTAMSNAFIPRYGFGLQSNVTNGQSTTFSPFGLSNTPPPHNTIPDHHTTSGDHISSSHSQHFVHNGFAPANNLEAARAG</sequence>
<keyword evidence="1 2" id="KW-0694">RNA-binding</keyword>
<keyword evidence="4" id="KW-0472">Membrane</keyword>
<feature type="region of interest" description="Disordered" evidence="3">
    <location>
        <begin position="687"/>
        <end position="960"/>
    </location>
</feature>
<feature type="region of interest" description="Disordered" evidence="3">
    <location>
        <begin position="121"/>
        <end position="158"/>
    </location>
</feature>
<dbReference type="InterPro" id="IPR012677">
    <property type="entry name" value="Nucleotide-bd_a/b_plait_sf"/>
</dbReference>
<feature type="compositionally biased region" description="Polar residues" evidence="3">
    <location>
        <begin position="1183"/>
        <end position="1194"/>
    </location>
</feature>
<feature type="compositionally biased region" description="Polar residues" evidence="3">
    <location>
        <begin position="742"/>
        <end position="760"/>
    </location>
</feature>
<dbReference type="InterPro" id="IPR035979">
    <property type="entry name" value="RBD_domain_sf"/>
</dbReference>
<evidence type="ECO:0000256" key="3">
    <source>
        <dbReference type="SAM" id="MobiDB-lite"/>
    </source>
</evidence>
<evidence type="ECO:0000313" key="6">
    <source>
        <dbReference type="EMBL" id="RDB19994.1"/>
    </source>
</evidence>
<feature type="compositionally biased region" description="Polar residues" evidence="3">
    <location>
        <begin position="1051"/>
        <end position="1063"/>
    </location>
</feature>
<dbReference type="SMART" id="SM00360">
    <property type="entry name" value="RRM"/>
    <property type="match status" value="1"/>
</dbReference>
<keyword evidence="7" id="KW-1185">Reference proteome</keyword>
<feature type="compositionally biased region" description="Polar residues" evidence="3">
    <location>
        <begin position="926"/>
        <end position="940"/>
    </location>
</feature>
<dbReference type="PANTHER" id="PTHR10501">
    <property type="entry name" value="U1 SMALL NUCLEAR RIBONUCLEOPROTEIN A/U2 SMALL NUCLEAR RIBONUCLEOPROTEIN B"/>
    <property type="match status" value="1"/>
</dbReference>
<feature type="compositionally biased region" description="Polar residues" evidence="3">
    <location>
        <begin position="224"/>
        <end position="256"/>
    </location>
</feature>
<evidence type="ECO:0000259" key="5">
    <source>
        <dbReference type="PROSITE" id="PS50102"/>
    </source>
</evidence>
<feature type="compositionally biased region" description="Low complexity" evidence="3">
    <location>
        <begin position="872"/>
        <end position="892"/>
    </location>
</feature>
<reference evidence="6" key="1">
    <citation type="submission" date="2018-04" db="EMBL/GenBank/DDBJ databases">
        <title>Whole genome sequencing of Hypsizygus marmoreus.</title>
        <authorList>
            <person name="Choi I.-G."/>
            <person name="Min B."/>
            <person name="Kim J.-G."/>
            <person name="Kim S."/>
            <person name="Oh Y.-L."/>
            <person name="Kong W.-S."/>
            <person name="Park H."/>
            <person name="Jeong J."/>
            <person name="Song E.-S."/>
        </authorList>
    </citation>
    <scope>NUCLEOTIDE SEQUENCE [LARGE SCALE GENOMIC DNA]</scope>
    <source>
        <strain evidence="6">51987-8</strain>
    </source>
</reference>
<feature type="compositionally biased region" description="Polar residues" evidence="3">
    <location>
        <begin position="378"/>
        <end position="407"/>
    </location>
</feature>
<feature type="compositionally biased region" description="Basic and acidic residues" evidence="3">
    <location>
        <begin position="207"/>
        <end position="221"/>
    </location>
</feature>
<feature type="domain" description="RRM" evidence="5">
    <location>
        <begin position="941"/>
        <end position="1027"/>
    </location>
</feature>
<protein>
    <recommendedName>
        <fullName evidence="5">RRM domain-containing protein</fullName>
    </recommendedName>
</protein>
<dbReference type="SUPFAM" id="SSF54928">
    <property type="entry name" value="RNA-binding domain, RBD"/>
    <property type="match status" value="1"/>
</dbReference>
<accession>A0A369JKR7</accession>
<comment type="caution">
    <text evidence="6">The sequence shown here is derived from an EMBL/GenBank/DDBJ whole genome shotgun (WGS) entry which is preliminary data.</text>
</comment>
<evidence type="ECO:0000256" key="1">
    <source>
        <dbReference type="ARBA" id="ARBA00022884"/>
    </source>
</evidence>
<dbReference type="Pfam" id="PF00076">
    <property type="entry name" value="RRM_1"/>
    <property type="match status" value="1"/>
</dbReference>
<feature type="compositionally biased region" description="Basic and acidic residues" evidence="3">
    <location>
        <begin position="699"/>
        <end position="710"/>
    </location>
</feature>
<evidence type="ECO:0000256" key="2">
    <source>
        <dbReference type="PROSITE-ProRule" id="PRU00176"/>
    </source>
</evidence>
<feature type="compositionally biased region" description="Low complexity" evidence="3">
    <location>
        <begin position="137"/>
        <end position="158"/>
    </location>
</feature>
<feature type="region of interest" description="Disordered" evidence="3">
    <location>
        <begin position="331"/>
        <end position="407"/>
    </location>
</feature>
<feature type="compositionally biased region" description="Polar residues" evidence="3">
    <location>
        <begin position="837"/>
        <end position="852"/>
    </location>
</feature>
<dbReference type="FunFam" id="3.30.70.330:FF:000428">
    <property type="entry name" value="Related to WHI3-involved in regulation of cell size"/>
    <property type="match status" value="1"/>
</dbReference>
<feature type="region of interest" description="Disordered" evidence="3">
    <location>
        <begin position="1171"/>
        <end position="1196"/>
    </location>
</feature>
<dbReference type="Gene3D" id="3.30.70.330">
    <property type="match status" value="2"/>
</dbReference>
<keyword evidence="4" id="KW-0812">Transmembrane</keyword>
<organism evidence="6 7">
    <name type="scientific">Hypsizygus marmoreus</name>
    <name type="common">White beech mushroom</name>
    <name type="synonym">Agaricus marmoreus</name>
    <dbReference type="NCBI Taxonomy" id="39966"/>
    <lineage>
        <taxon>Eukaryota</taxon>
        <taxon>Fungi</taxon>
        <taxon>Dikarya</taxon>
        <taxon>Basidiomycota</taxon>
        <taxon>Agaricomycotina</taxon>
        <taxon>Agaricomycetes</taxon>
        <taxon>Agaricomycetidae</taxon>
        <taxon>Agaricales</taxon>
        <taxon>Tricholomatineae</taxon>
        <taxon>Lyophyllaceae</taxon>
        <taxon>Hypsizygus</taxon>
    </lineage>
</organism>
<keyword evidence="4" id="KW-1133">Transmembrane helix</keyword>
<evidence type="ECO:0000313" key="7">
    <source>
        <dbReference type="Proteomes" id="UP000076154"/>
    </source>
</evidence>
<dbReference type="InterPro" id="IPR000504">
    <property type="entry name" value="RRM_dom"/>
</dbReference>
<gene>
    <name evidence="6" type="ORF">Hypma_012847</name>
</gene>
<feature type="transmembrane region" description="Helical" evidence="4">
    <location>
        <begin position="39"/>
        <end position="64"/>
    </location>
</feature>
<dbReference type="STRING" id="39966.A0A369JKR7"/>
<dbReference type="PROSITE" id="PS50102">
    <property type="entry name" value="RRM"/>
    <property type="match status" value="1"/>
</dbReference>
<proteinExistence type="predicted"/>
<feature type="compositionally biased region" description="Polar residues" evidence="3">
    <location>
        <begin position="337"/>
        <end position="347"/>
    </location>
</feature>
<feature type="region of interest" description="Disordered" evidence="3">
    <location>
        <begin position="1031"/>
        <end position="1126"/>
    </location>
</feature>